<reference evidence="1 2" key="1">
    <citation type="journal article" date="2010" name="Proc. Natl. Acad. Sci. U.S.A.">
        <title>A Nitrospira metagenome illuminates the physiology and evolution of globally important nitrite-oxidizing bacteria.</title>
        <authorList>
            <person name="Lucker S."/>
            <person name="Wagner M."/>
            <person name="Maixner F."/>
            <person name="Pelletier E."/>
            <person name="Koch H."/>
            <person name="Vacherie B."/>
            <person name="Rattei T."/>
            <person name="Sinninghe Damste J."/>
            <person name="Spieck E."/>
            <person name="Le Paslier D."/>
            <person name="Daims H."/>
        </authorList>
    </citation>
    <scope>NUCLEOTIDE SEQUENCE [LARGE SCALE GENOMIC DNA]</scope>
</reference>
<accession>D8PEB5</accession>
<dbReference type="STRING" id="330214.NIDE1846"/>
<sequence length="185" mass="19882">MALLQQDLVPASGDSLITFDTDTNLEWLSLTKTVNLSISDVRNGAGGYATTYGFRYANGAELQALWNHAAITRFAPNQPVPAPDSNSAGIQKLIDWMGGATNYPTTGTIQTQGIFMVPPAPGHPGVGQLWFFTNNPGGSYATTDIFPNVPQGMTPETYRSSALASYLVRNHVTPNPPRNLRVGDK</sequence>
<name>D8PEB5_9BACT</name>
<protein>
    <submittedName>
        <fullName evidence="1">Uncharacterized protein</fullName>
    </submittedName>
</protein>
<dbReference type="OrthoDB" id="290386at2"/>
<dbReference type="Proteomes" id="UP000001660">
    <property type="component" value="Chromosome"/>
</dbReference>
<dbReference type="HOGENOM" id="CLU_1458779_0_0_0"/>
<keyword evidence="2" id="KW-1185">Reference proteome</keyword>
<dbReference type="KEGG" id="nde:NIDE1846"/>
<dbReference type="EMBL" id="FP929003">
    <property type="protein sequence ID" value="CBK41574.1"/>
    <property type="molecule type" value="Genomic_DNA"/>
</dbReference>
<dbReference type="AlphaFoldDB" id="D8PEB5"/>
<evidence type="ECO:0000313" key="1">
    <source>
        <dbReference type="EMBL" id="CBK41574.1"/>
    </source>
</evidence>
<proteinExistence type="predicted"/>
<evidence type="ECO:0000313" key="2">
    <source>
        <dbReference type="Proteomes" id="UP000001660"/>
    </source>
</evidence>
<organism evidence="1 2">
    <name type="scientific">Nitrospira defluvii</name>
    <dbReference type="NCBI Taxonomy" id="330214"/>
    <lineage>
        <taxon>Bacteria</taxon>
        <taxon>Pseudomonadati</taxon>
        <taxon>Nitrospirota</taxon>
        <taxon>Nitrospiria</taxon>
        <taxon>Nitrospirales</taxon>
        <taxon>Nitrospiraceae</taxon>
        <taxon>Nitrospira</taxon>
    </lineage>
</organism>
<gene>
    <name evidence="1" type="ORF">NIDE1846</name>
</gene>